<dbReference type="InterPro" id="IPR015919">
    <property type="entry name" value="Cadherin-like_sf"/>
</dbReference>
<dbReference type="Pfam" id="PF24981">
    <property type="entry name" value="Beta-prop_ATRN-LZTR1"/>
    <property type="match status" value="1"/>
</dbReference>
<dbReference type="Pfam" id="PF15780">
    <property type="entry name" value="ASH"/>
    <property type="match status" value="1"/>
</dbReference>
<dbReference type="EMBL" id="QLMC01000002">
    <property type="protein sequence ID" value="RAK00125.1"/>
    <property type="molecule type" value="Genomic_DNA"/>
</dbReference>
<feature type="non-terminal residue" evidence="6">
    <location>
        <position position="1"/>
    </location>
</feature>
<dbReference type="InterPro" id="IPR056737">
    <property type="entry name" value="Beta-prop_ATRN-MKLN-like"/>
</dbReference>
<dbReference type="InterPro" id="IPR006652">
    <property type="entry name" value="Kelch_1"/>
</dbReference>
<dbReference type="InterPro" id="IPR015915">
    <property type="entry name" value="Kelch-typ_b-propeller"/>
</dbReference>
<evidence type="ECO:0000256" key="2">
    <source>
        <dbReference type="ARBA" id="ARBA00022441"/>
    </source>
</evidence>
<feature type="domain" description="Dystroglycan-type cadherin-like" evidence="5">
    <location>
        <begin position="34"/>
        <end position="133"/>
    </location>
</feature>
<dbReference type="InterPro" id="IPR013783">
    <property type="entry name" value="Ig-like_fold"/>
</dbReference>
<dbReference type="Proteomes" id="UP000248790">
    <property type="component" value="Unassembled WGS sequence"/>
</dbReference>
<dbReference type="GO" id="GO:0016020">
    <property type="term" value="C:membrane"/>
    <property type="evidence" value="ECO:0007669"/>
    <property type="project" value="InterPro"/>
</dbReference>
<evidence type="ECO:0000313" key="6">
    <source>
        <dbReference type="EMBL" id="RAK00125.1"/>
    </source>
</evidence>
<dbReference type="GO" id="GO:0005509">
    <property type="term" value="F:calcium ion binding"/>
    <property type="evidence" value="ECO:0007669"/>
    <property type="project" value="InterPro"/>
</dbReference>
<proteinExistence type="predicted"/>
<keyword evidence="3" id="KW-0963">Cytoplasm</keyword>
<accession>A0A327X3G1</accession>
<evidence type="ECO:0000256" key="3">
    <source>
        <dbReference type="ARBA" id="ARBA00022490"/>
    </source>
</evidence>
<sequence length="675" mass="72479">GTLNVVFSAGSAQNPKVNAIEVVATTPPPNQAPVLSSRLRDQRATVWSTFRYDFDANTFRDPNNDPLTYSATLWDNSDLPDWLSFDGATRRFRGMPPTNSPLTLTVKVTASDGRGGSTSDRFMILIARATGTGDWRTITPRSGNPSARLENAYVQAGDRFYLMGGRGIKPVQAYDPVARNWTNAAAPPVDMHHFQAVTLEGLVYVAGALTGSYPAEPSLPRIYLYDPKANKWLDGPEIPAARRRGSAALAVYDNKLYLVGGNTKGHNNGYVAWFDEFNPATNTWRTLPDAPHSRDHFQAVIMGDKLYAAGGRRSSANTGQTFMFTVPEVDVYDFKSGQWTTLVEPIPTPRAGATSVVWNNELVVIGGESVQPQAHIESEALNPSTGVWRRVANLQQARHATQAIANNGTIYVVAGSGAQGGNPALSSQEVFFRITPTTPTRTPLTQSQLNAPASVAVGQVTTKTTKEAGVTVTNRSGNQAILLSNIALTGSTEFTFQAPFALPFVIPVGKSVTIPVSFKPASVGSKTATLTFSHSGSGGGTVSVALTGQGVANAVSTASQVSDEAGKTVGADEQRIEIVPIAEGRLSTQDQPEAGRIQVDYFPNPFTDSFTVRVKGPLTGPVSLTLYDLSGRRVWQSSEGAAEQVVRLNEVGNGVYRLEVRVGEFVKQYNLVRTR</sequence>
<dbReference type="InterPro" id="IPR026444">
    <property type="entry name" value="Secre_tail"/>
</dbReference>
<keyword evidence="4" id="KW-0677">Repeat</keyword>
<dbReference type="InterPro" id="IPR031549">
    <property type="entry name" value="ASH"/>
</dbReference>
<protein>
    <submittedName>
        <fullName evidence="6">Putative secreted protein (Por secretion system target)</fullName>
    </submittedName>
</protein>
<dbReference type="SMART" id="SM00736">
    <property type="entry name" value="CADG"/>
    <property type="match status" value="1"/>
</dbReference>
<evidence type="ECO:0000256" key="1">
    <source>
        <dbReference type="ARBA" id="ARBA00004496"/>
    </source>
</evidence>
<dbReference type="RefSeq" id="WP_111627895.1">
    <property type="nucleotide sequence ID" value="NZ_QLMC01000002.1"/>
</dbReference>
<dbReference type="Gene3D" id="2.60.40.10">
    <property type="entry name" value="Immunoglobulins"/>
    <property type="match status" value="2"/>
</dbReference>
<dbReference type="SUPFAM" id="SSF117281">
    <property type="entry name" value="Kelch motif"/>
    <property type="match status" value="1"/>
</dbReference>
<dbReference type="Gene3D" id="2.120.10.80">
    <property type="entry name" value="Kelch-type beta propeller"/>
    <property type="match status" value="1"/>
</dbReference>
<reference evidence="6 7" key="1">
    <citation type="submission" date="2018-06" db="EMBL/GenBank/DDBJ databases">
        <title>Genomic Encyclopedia of Archaeal and Bacterial Type Strains, Phase II (KMG-II): from individual species to whole genera.</title>
        <authorList>
            <person name="Goeker M."/>
        </authorList>
    </citation>
    <scope>NUCLEOTIDE SEQUENCE [LARGE SCALE GENOMIC DNA]</scope>
    <source>
        <strain evidence="6 7">DSM 21851</strain>
    </source>
</reference>
<dbReference type="SUPFAM" id="SSF49313">
    <property type="entry name" value="Cadherin-like"/>
    <property type="match status" value="1"/>
</dbReference>
<evidence type="ECO:0000313" key="7">
    <source>
        <dbReference type="Proteomes" id="UP000248790"/>
    </source>
</evidence>
<comment type="subcellular location">
    <subcellularLocation>
        <location evidence="1">Cytoplasm</location>
    </subcellularLocation>
</comment>
<comment type="caution">
    <text evidence="6">The sequence shown here is derived from an EMBL/GenBank/DDBJ whole genome shotgun (WGS) entry which is preliminary data.</text>
</comment>
<dbReference type="SMART" id="SM00612">
    <property type="entry name" value="Kelch"/>
    <property type="match status" value="4"/>
</dbReference>
<dbReference type="PANTHER" id="PTHR24412">
    <property type="entry name" value="KELCH PROTEIN"/>
    <property type="match status" value="1"/>
</dbReference>
<keyword evidence="7" id="KW-1185">Reference proteome</keyword>
<dbReference type="NCBIfam" id="TIGR04183">
    <property type="entry name" value="Por_Secre_tail"/>
    <property type="match status" value="1"/>
</dbReference>
<dbReference type="GO" id="GO:0005737">
    <property type="term" value="C:cytoplasm"/>
    <property type="evidence" value="ECO:0007669"/>
    <property type="project" value="UniProtKB-SubCell"/>
</dbReference>
<dbReference type="PANTHER" id="PTHR24412:SF489">
    <property type="entry name" value="RING FINGER DOMAIN AND KELCH REPEAT-CONTAINING PROTEIN DDB_G0271372"/>
    <property type="match status" value="1"/>
</dbReference>
<evidence type="ECO:0000256" key="4">
    <source>
        <dbReference type="ARBA" id="ARBA00022737"/>
    </source>
</evidence>
<name>A0A327X3G1_LARAB</name>
<organism evidence="6 7">
    <name type="scientific">Larkinella arboricola</name>
    <dbReference type="NCBI Taxonomy" id="643671"/>
    <lineage>
        <taxon>Bacteria</taxon>
        <taxon>Pseudomonadati</taxon>
        <taxon>Bacteroidota</taxon>
        <taxon>Cytophagia</taxon>
        <taxon>Cytophagales</taxon>
        <taxon>Spirosomataceae</taxon>
        <taxon>Larkinella</taxon>
    </lineage>
</organism>
<gene>
    <name evidence="6" type="ORF">LX87_01823</name>
</gene>
<dbReference type="AlphaFoldDB" id="A0A327X3G1"/>
<evidence type="ECO:0000259" key="5">
    <source>
        <dbReference type="SMART" id="SM00736"/>
    </source>
</evidence>
<keyword evidence="2" id="KW-0880">Kelch repeat</keyword>
<dbReference type="InterPro" id="IPR006644">
    <property type="entry name" value="Cadg"/>
</dbReference>